<comment type="similarity">
    <text evidence="2 13">Belongs to the LolB family.</text>
</comment>
<keyword evidence="9" id="KW-0564">Palmitate</keyword>
<comment type="subunit">
    <text evidence="3 13">Monomer.</text>
</comment>
<keyword evidence="5 13" id="KW-0813">Transport</keyword>
<evidence type="ECO:0000256" key="6">
    <source>
        <dbReference type="ARBA" id="ARBA00022729"/>
    </source>
</evidence>
<proteinExistence type="inferred from homology"/>
<comment type="function">
    <text evidence="13">Plays a critical role in the incorporation of lipoproteins in the outer membrane after they are released by the LolA protein.</text>
</comment>
<evidence type="ECO:0000256" key="11">
    <source>
        <dbReference type="ARBA" id="ARBA00023237"/>
    </source>
</evidence>
<evidence type="ECO:0000256" key="2">
    <source>
        <dbReference type="ARBA" id="ARBA00009696"/>
    </source>
</evidence>
<dbReference type="Gene3D" id="2.50.20.10">
    <property type="entry name" value="Lipoprotein localisation LolA/LolB/LppX"/>
    <property type="match status" value="1"/>
</dbReference>
<dbReference type="InterPro" id="IPR004565">
    <property type="entry name" value="OM_lipoprot_LolB"/>
</dbReference>
<keyword evidence="16" id="KW-1185">Reference proteome</keyword>
<evidence type="ECO:0000256" key="12">
    <source>
        <dbReference type="ARBA" id="ARBA00023288"/>
    </source>
</evidence>
<protein>
    <recommendedName>
        <fullName evidence="4 13">Outer-membrane lipoprotein LolB</fullName>
    </recommendedName>
</protein>
<dbReference type="EMBL" id="FOHV01000031">
    <property type="protein sequence ID" value="SET48943.1"/>
    <property type="molecule type" value="Genomic_DNA"/>
</dbReference>
<keyword evidence="8 13" id="KW-0472">Membrane</keyword>
<keyword evidence="7 13" id="KW-0653">Protein transport</keyword>
<dbReference type="STRING" id="1123402.SAMN02583745_02523"/>
<evidence type="ECO:0000256" key="3">
    <source>
        <dbReference type="ARBA" id="ARBA00011245"/>
    </source>
</evidence>
<evidence type="ECO:0000256" key="5">
    <source>
        <dbReference type="ARBA" id="ARBA00022448"/>
    </source>
</evidence>
<keyword evidence="11 13" id="KW-0998">Cell outer membrane</keyword>
<feature type="chain" id="PRO_5017376898" description="Outer-membrane lipoprotein LolB" evidence="14">
    <location>
        <begin position="21"/>
        <end position="230"/>
    </location>
</feature>
<comment type="subcellular location">
    <subcellularLocation>
        <location evidence="1">Cell outer membrane</location>
        <topology evidence="1">Lipid-anchor</topology>
    </subcellularLocation>
</comment>
<dbReference type="SUPFAM" id="SSF89392">
    <property type="entry name" value="Prokaryotic lipoproteins and lipoprotein localization factors"/>
    <property type="match status" value="1"/>
</dbReference>
<accession>A0A1I0EU43</accession>
<dbReference type="Proteomes" id="UP000242642">
    <property type="component" value="Unassembled WGS sequence"/>
</dbReference>
<dbReference type="AlphaFoldDB" id="A0A1I0EU43"/>
<dbReference type="GO" id="GO:0015031">
    <property type="term" value="P:protein transport"/>
    <property type="evidence" value="ECO:0007669"/>
    <property type="project" value="UniProtKB-KW"/>
</dbReference>
<evidence type="ECO:0000256" key="9">
    <source>
        <dbReference type="ARBA" id="ARBA00023139"/>
    </source>
</evidence>
<evidence type="ECO:0000256" key="7">
    <source>
        <dbReference type="ARBA" id="ARBA00022927"/>
    </source>
</evidence>
<evidence type="ECO:0000313" key="16">
    <source>
        <dbReference type="Proteomes" id="UP000242642"/>
    </source>
</evidence>
<evidence type="ECO:0000313" key="15">
    <source>
        <dbReference type="EMBL" id="SET48943.1"/>
    </source>
</evidence>
<dbReference type="NCBIfam" id="TIGR00548">
    <property type="entry name" value="lolB"/>
    <property type="match status" value="1"/>
</dbReference>
<organism evidence="15 16">
    <name type="scientific">Thorsellia anophelis DSM 18579</name>
    <dbReference type="NCBI Taxonomy" id="1123402"/>
    <lineage>
        <taxon>Bacteria</taxon>
        <taxon>Pseudomonadati</taxon>
        <taxon>Pseudomonadota</taxon>
        <taxon>Gammaproteobacteria</taxon>
        <taxon>Enterobacterales</taxon>
        <taxon>Thorselliaceae</taxon>
        <taxon>Thorsellia</taxon>
    </lineage>
</organism>
<dbReference type="GO" id="GO:0009279">
    <property type="term" value="C:cell outer membrane"/>
    <property type="evidence" value="ECO:0007669"/>
    <property type="project" value="UniProtKB-SubCell"/>
</dbReference>
<evidence type="ECO:0000256" key="1">
    <source>
        <dbReference type="ARBA" id="ARBA00004459"/>
    </source>
</evidence>
<reference evidence="16" key="1">
    <citation type="submission" date="2016-10" db="EMBL/GenBank/DDBJ databases">
        <authorList>
            <person name="Varghese N."/>
            <person name="Submissions S."/>
        </authorList>
    </citation>
    <scope>NUCLEOTIDE SEQUENCE [LARGE SCALE GENOMIC DNA]</scope>
    <source>
        <strain evidence="16">DSM 18579</strain>
    </source>
</reference>
<sequence>MLLVYSIRNTLLLRTNAKRAAVMLLLSSSFILSGCGIFNQETKPNDIIIDVSNNVGWQTHQKALKQLTHYTTKGNFAYIAPDMRQSASFFWEQIDNDTYRLLLLNPLGQTVISMNVTAQQSELIDDKGTSHLHSNPQQAIRDLAQMDIPIDNLRLWMLGLPGEATDLILNSNNLLEKATFIDPNTHAKWQIKYLSYNTNMTPSLPSNLEIEQDINGESLRIKLKINSWNL</sequence>
<name>A0A1I0EU43_9GAMM</name>
<dbReference type="InterPro" id="IPR029046">
    <property type="entry name" value="LolA/LolB/LppX"/>
</dbReference>
<evidence type="ECO:0000256" key="14">
    <source>
        <dbReference type="SAM" id="SignalP"/>
    </source>
</evidence>
<dbReference type="RefSeq" id="WP_177168668.1">
    <property type="nucleotide sequence ID" value="NZ_FOHV01000031.1"/>
</dbReference>
<dbReference type="HAMAP" id="MF_00233">
    <property type="entry name" value="LolB"/>
    <property type="match status" value="1"/>
</dbReference>
<evidence type="ECO:0000256" key="4">
    <source>
        <dbReference type="ARBA" id="ARBA00016202"/>
    </source>
</evidence>
<keyword evidence="10 13" id="KW-0143">Chaperone</keyword>
<gene>
    <name evidence="13" type="primary">lolB</name>
    <name evidence="15" type="ORF">SAMN02583745_02523</name>
</gene>
<feature type="signal peptide" evidence="14">
    <location>
        <begin position="1"/>
        <end position="20"/>
    </location>
</feature>
<keyword evidence="12 15" id="KW-0449">Lipoprotein</keyword>
<keyword evidence="6 14" id="KW-0732">Signal</keyword>
<evidence type="ECO:0000256" key="8">
    <source>
        <dbReference type="ARBA" id="ARBA00023136"/>
    </source>
</evidence>
<evidence type="ECO:0000256" key="13">
    <source>
        <dbReference type="HAMAP-Rule" id="MF_00233"/>
    </source>
</evidence>
<dbReference type="CDD" id="cd16326">
    <property type="entry name" value="LolB"/>
    <property type="match status" value="1"/>
</dbReference>
<evidence type="ECO:0000256" key="10">
    <source>
        <dbReference type="ARBA" id="ARBA00023186"/>
    </source>
</evidence>
<dbReference type="GO" id="GO:0044874">
    <property type="term" value="P:lipoprotein localization to outer membrane"/>
    <property type="evidence" value="ECO:0007669"/>
    <property type="project" value="UniProtKB-UniRule"/>
</dbReference>
<dbReference type="Pfam" id="PF03550">
    <property type="entry name" value="LolB"/>
    <property type="match status" value="1"/>
</dbReference>